<dbReference type="AlphaFoldDB" id="A0A9P9JE52"/>
<name>A0A9P9JE52_9HYPO</name>
<evidence type="ECO:0000313" key="2">
    <source>
        <dbReference type="Proteomes" id="UP000738349"/>
    </source>
</evidence>
<accession>A0A9P9JE52</accession>
<sequence>MSPMAQEKLVRGSSSTHELTQPGISCELKLPSSSHAWFFTVCGLTSRPTYLPRYLMGVWYLLTSSPSSSSAFKTTSVDPIFSFSLISLIISVIVHELEATISGFCENQEPPNADGEHLKTTMPLPSFHPWDSGKDSPPALQPHITPGSISPFPHSPLASYPSASRYPVSPSIATEVRSIRDCHCPLILTPRLFSPSIRPFAAQAGSSFLA</sequence>
<gene>
    <name evidence="1" type="ORF">EDB81DRAFT_788011</name>
</gene>
<organism evidence="1 2">
    <name type="scientific">Dactylonectria macrodidyma</name>
    <dbReference type="NCBI Taxonomy" id="307937"/>
    <lineage>
        <taxon>Eukaryota</taxon>
        <taxon>Fungi</taxon>
        <taxon>Dikarya</taxon>
        <taxon>Ascomycota</taxon>
        <taxon>Pezizomycotina</taxon>
        <taxon>Sordariomycetes</taxon>
        <taxon>Hypocreomycetidae</taxon>
        <taxon>Hypocreales</taxon>
        <taxon>Nectriaceae</taxon>
        <taxon>Dactylonectria</taxon>
    </lineage>
</organism>
<dbReference type="Proteomes" id="UP000738349">
    <property type="component" value="Unassembled WGS sequence"/>
</dbReference>
<proteinExistence type="predicted"/>
<reference evidence="1" key="1">
    <citation type="journal article" date="2021" name="Nat. Commun.">
        <title>Genetic determinants of endophytism in the Arabidopsis root mycobiome.</title>
        <authorList>
            <person name="Mesny F."/>
            <person name="Miyauchi S."/>
            <person name="Thiergart T."/>
            <person name="Pickel B."/>
            <person name="Atanasova L."/>
            <person name="Karlsson M."/>
            <person name="Huettel B."/>
            <person name="Barry K.W."/>
            <person name="Haridas S."/>
            <person name="Chen C."/>
            <person name="Bauer D."/>
            <person name="Andreopoulos W."/>
            <person name="Pangilinan J."/>
            <person name="LaButti K."/>
            <person name="Riley R."/>
            <person name="Lipzen A."/>
            <person name="Clum A."/>
            <person name="Drula E."/>
            <person name="Henrissat B."/>
            <person name="Kohler A."/>
            <person name="Grigoriev I.V."/>
            <person name="Martin F.M."/>
            <person name="Hacquard S."/>
        </authorList>
    </citation>
    <scope>NUCLEOTIDE SEQUENCE</scope>
    <source>
        <strain evidence="1">MPI-CAGE-AT-0147</strain>
    </source>
</reference>
<protein>
    <submittedName>
        <fullName evidence="1">Uncharacterized protein</fullName>
    </submittedName>
</protein>
<keyword evidence="2" id="KW-1185">Reference proteome</keyword>
<evidence type="ECO:0000313" key="1">
    <source>
        <dbReference type="EMBL" id="KAH7156814.1"/>
    </source>
</evidence>
<comment type="caution">
    <text evidence="1">The sequence shown here is derived from an EMBL/GenBank/DDBJ whole genome shotgun (WGS) entry which is preliminary data.</text>
</comment>
<dbReference type="EMBL" id="JAGMUV010000005">
    <property type="protein sequence ID" value="KAH7156814.1"/>
    <property type="molecule type" value="Genomic_DNA"/>
</dbReference>